<evidence type="ECO:0000256" key="3">
    <source>
        <dbReference type="ARBA" id="ARBA00023027"/>
    </source>
</evidence>
<reference evidence="4 5" key="1">
    <citation type="submission" date="2020-02" db="EMBL/GenBank/DDBJ databases">
        <title>Draft genome sequence of Haematococcus lacustris strain NIES-144.</title>
        <authorList>
            <person name="Morimoto D."/>
            <person name="Nakagawa S."/>
            <person name="Yoshida T."/>
            <person name="Sawayama S."/>
        </authorList>
    </citation>
    <scope>NUCLEOTIDE SEQUENCE [LARGE SCALE GENOMIC DNA]</scope>
    <source>
        <strain evidence="4 5">NIES-144</strain>
    </source>
</reference>
<keyword evidence="5" id="KW-1185">Reference proteome</keyword>
<dbReference type="AlphaFoldDB" id="A0A699Z163"/>
<keyword evidence="3" id="KW-0520">NAD</keyword>
<sequence>MLDHVAQLLRIPGAKLLFGGRPLTGHTIPSVYGAIEPTAVFVPLEEAMKAEHWGHVTTELFGPFQVVTQYGDGQVQLMLDALERMSHHLTAAVVSNDINL</sequence>
<gene>
    <name evidence="4" type="ORF">HaLaN_08433</name>
</gene>
<name>A0A699Z163_HAELA</name>
<dbReference type="InterPro" id="IPR044638">
    <property type="entry name" value="ALDH7A1-like"/>
</dbReference>
<organism evidence="4 5">
    <name type="scientific">Haematococcus lacustris</name>
    <name type="common">Green alga</name>
    <name type="synonym">Haematococcus pluvialis</name>
    <dbReference type="NCBI Taxonomy" id="44745"/>
    <lineage>
        <taxon>Eukaryota</taxon>
        <taxon>Viridiplantae</taxon>
        <taxon>Chlorophyta</taxon>
        <taxon>core chlorophytes</taxon>
        <taxon>Chlorophyceae</taxon>
        <taxon>CS clade</taxon>
        <taxon>Chlamydomonadales</taxon>
        <taxon>Haematococcaceae</taxon>
        <taxon>Haematococcus</taxon>
    </lineage>
</organism>
<protein>
    <submittedName>
        <fullName evidence="4">Aldehyde dehydrogenase</fullName>
    </submittedName>
</protein>
<proteinExistence type="inferred from homology"/>
<dbReference type="Proteomes" id="UP000485058">
    <property type="component" value="Unassembled WGS sequence"/>
</dbReference>
<dbReference type="InterPro" id="IPR016161">
    <property type="entry name" value="Ald_DH/histidinol_DH"/>
</dbReference>
<dbReference type="EMBL" id="BLLF01000531">
    <property type="protein sequence ID" value="GFH12699.1"/>
    <property type="molecule type" value="Genomic_DNA"/>
</dbReference>
<comment type="caution">
    <text evidence="4">The sequence shown here is derived from an EMBL/GenBank/DDBJ whole genome shotgun (WGS) entry which is preliminary data.</text>
</comment>
<dbReference type="GO" id="GO:0003842">
    <property type="term" value="F:L-glutamate gamma-semialdehyde dehydrogenase activity"/>
    <property type="evidence" value="ECO:0007669"/>
    <property type="project" value="TreeGrafter"/>
</dbReference>
<dbReference type="GO" id="GO:0004029">
    <property type="term" value="F:aldehyde dehydrogenase (NAD+) activity"/>
    <property type="evidence" value="ECO:0007669"/>
    <property type="project" value="InterPro"/>
</dbReference>
<dbReference type="SUPFAM" id="SSF53720">
    <property type="entry name" value="ALDH-like"/>
    <property type="match status" value="1"/>
</dbReference>
<dbReference type="PANTHER" id="PTHR43521">
    <property type="entry name" value="ALPHA-AMINOADIPIC SEMIALDEHYDE DEHYDROGENASE"/>
    <property type="match status" value="1"/>
</dbReference>
<dbReference type="InterPro" id="IPR016163">
    <property type="entry name" value="Ald_DH_C"/>
</dbReference>
<evidence type="ECO:0000313" key="4">
    <source>
        <dbReference type="EMBL" id="GFH12699.1"/>
    </source>
</evidence>
<feature type="non-terminal residue" evidence="4">
    <location>
        <position position="1"/>
    </location>
</feature>
<dbReference type="Gene3D" id="3.40.309.10">
    <property type="entry name" value="Aldehyde Dehydrogenase, Chain A, domain 2"/>
    <property type="match status" value="1"/>
</dbReference>
<comment type="similarity">
    <text evidence="1">Belongs to the aldehyde dehydrogenase family.</text>
</comment>
<dbReference type="PANTHER" id="PTHR43521:SF7">
    <property type="entry name" value="DELTA-1-PYRROLINE-5-CARBOXYLATE DEHYDROGENASE 12A1, MITOCHONDRIAL"/>
    <property type="match status" value="1"/>
</dbReference>
<evidence type="ECO:0000313" key="5">
    <source>
        <dbReference type="Proteomes" id="UP000485058"/>
    </source>
</evidence>
<dbReference type="GO" id="GO:0010133">
    <property type="term" value="P:L-proline catabolic process to L-glutamate"/>
    <property type="evidence" value="ECO:0007669"/>
    <property type="project" value="TreeGrafter"/>
</dbReference>
<evidence type="ECO:0000256" key="1">
    <source>
        <dbReference type="ARBA" id="ARBA00009986"/>
    </source>
</evidence>
<keyword evidence="2" id="KW-0560">Oxidoreductase</keyword>
<dbReference type="GO" id="GO:0005739">
    <property type="term" value="C:mitochondrion"/>
    <property type="evidence" value="ECO:0007669"/>
    <property type="project" value="TreeGrafter"/>
</dbReference>
<evidence type="ECO:0000256" key="2">
    <source>
        <dbReference type="ARBA" id="ARBA00023002"/>
    </source>
</evidence>
<accession>A0A699Z163</accession>